<dbReference type="InterPro" id="IPR027417">
    <property type="entry name" value="P-loop_NTPase"/>
</dbReference>
<protein>
    <recommendedName>
        <fullName evidence="5">FtsK domain-containing protein</fullName>
    </recommendedName>
</protein>
<comment type="caution">
    <text evidence="6">The sequence shown here is derived from an EMBL/GenBank/DDBJ whole genome shotgun (WGS) entry which is preliminary data.</text>
</comment>
<dbReference type="Gene3D" id="3.40.50.300">
    <property type="entry name" value="P-loop containing nucleotide triphosphate hydrolases"/>
    <property type="match status" value="1"/>
</dbReference>
<keyword evidence="1 3" id="KW-0547">Nucleotide-binding</keyword>
<dbReference type="EMBL" id="NTYF01000023">
    <property type="protein sequence ID" value="PER55703.1"/>
    <property type="molecule type" value="Genomic_DNA"/>
</dbReference>
<feature type="compositionally biased region" description="Acidic residues" evidence="4">
    <location>
        <begin position="1054"/>
        <end position="1068"/>
    </location>
</feature>
<feature type="compositionally biased region" description="Basic and acidic residues" evidence="4">
    <location>
        <begin position="1011"/>
        <end position="1033"/>
    </location>
</feature>
<keyword evidence="2 3" id="KW-0067">ATP-binding</keyword>
<evidence type="ECO:0000256" key="4">
    <source>
        <dbReference type="SAM" id="MobiDB-lite"/>
    </source>
</evidence>
<name>A0ABD6S792_BACTU</name>
<dbReference type="AlphaFoldDB" id="A0ABD6S792"/>
<dbReference type="SUPFAM" id="SSF52540">
    <property type="entry name" value="P-loop containing nucleoside triphosphate hydrolases"/>
    <property type="match status" value="1"/>
</dbReference>
<evidence type="ECO:0000256" key="3">
    <source>
        <dbReference type="PROSITE-ProRule" id="PRU00289"/>
    </source>
</evidence>
<proteinExistence type="predicted"/>
<evidence type="ECO:0000256" key="2">
    <source>
        <dbReference type="ARBA" id="ARBA00022840"/>
    </source>
</evidence>
<dbReference type="PROSITE" id="PS50901">
    <property type="entry name" value="FTSK"/>
    <property type="match status" value="1"/>
</dbReference>
<evidence type="ECO:0000313" key="7">
    <source>
        <dbReference type="Proteomes" id="UP000219897"/>
    </source>
</evidence>
<feature type="compositionally biased region" description="Basic and acidic residues" evidence="4">
    <location>
        <begin position="1098"/>
        <end position="1109"/>
    </location>
</feature>
<dbReference type="PANTHER" id="PTHR22683">
    <property type="entry name" value="SPORULATION PROTEIN RELATED"/>
    <property type="match status" value="1"/>
</dbReference>
<dbReference type="GO" id="GO:0005524">
    <property type="term" value="F:ATP binding"/>
    <property type="evidence" value="ECO:0007669"/>
    <property type="project" value="UniProtKB-UniRule"/>
</dbReference>
<evidence type="ECO:0000259" key="5">
    <source>
        <dbReference type="PROSITE" id="PS50901"/>
    </source>
</evidence>
<feature type="compositionally biased region" description="Basic and acidic residues" evidence="4">
    <location>
        <begin position="1131"/>
        <end position="1149"/>
    </location>
</feature>
<gene>
    <name evidence="6" type="ORF">CN495_08090</name>
</gene>
<evidence type="ECO:0000256" key="1">
    <source>
        <dbReference type="ARBA" id="ARBA00022741"/>
    </source>
</evidence>
<reference evidence="6 7" key="1">
    <citation type="submission" date="2017-09" db="EMBL/GenBank/DDBJ databases">
        <title>Large-scale bioinformatics analysis of Bacillus genomes uncovers conserved roles of natural products in bacterial physiology.</title>
        <authorList>
            <consortium name="Agbiome Team Llc"/>
            <person name="Bleich R.M."/>
            <person name="Kirk G.J."/>
            <person name="Santa Maria K.C."/>
            <person name="Allen S.E."/>
            <person name="Farag S."/>
            <person name="Shank E.A."/>
            <person name="Bowers A."/>
        </authorList>
    </citation>
    <scope>NUCLEOTIDE SEQUENCE [LARGE SCALE GENOMIC DNA]</scope>
    <source>
        <strain evidence="6 7">AFS005140</strain>
    </source>
</reference>
<dbReference type="Pfam" id="PF01580">
    <property type="entry name" value="FtsK_SpoIIIE"/>
    <property type="match status" value="1"/>
</dbReference>
<dbReference type="RefSeq" id="WP_098317043.1">
    <property type="nucleotide sequence ID" value="NZ_NTYF01000023.1"/>
</dbReference>
<evidence type="ECO:0000313" key="6">
    <source>
        <dbReference type="EMBL" id="PER55703.1"/>
    </source>
</evidence>
<dbReference type="Proteomes" id="UP000219897">
    <property type="component" value="Unassembled WGS sequence"/>
</dbReference>
<organism evidence="6 7">
    <name type="scientific">Bacillus thuringiensis</name>
    <dbReference type="NCBI Taxonomy" id="1428"/>
    <lineage>
        <taxon>Bacteria</taxon>
        <taxon>Bacillati</taxon>
        <taxon>Bacillota</taxon>
        <taxon>Bacilli</taxon>
        <taxon>Bacillales</taxon>
        <taxon>Bacillaceae</taxon>
        <taxon>Bacillus</taxon>
        <taxon>Bacillus cereus group</taxon>
    </lineage>
</organism>
<feature type="binding site" evidence="3">
    <location>
        <begin position="467"/>
        <end position="474"/>
    </location>
    <ligand>
        <name>ATP</name>
        <dbReference type="ChEBI" id="CHEBI:30616"/>
    </ligand>
</feature>
<feature type="domain" description="FtsK" evidence="5">
    <location>
        <begin position="450"/>
        <end position="653"/>
    </location>
</feature>
<sequence length="1227" mass="138480">MIDFSKKHLFEVEQGKFNRFIKKKLETKTEYTQNTQFSEGDEEPAMDMSMLVGGDSYEFGTEGTWNEGLGGSWTGSEPGDKSGVTSAMDWQKENWFKTVVMSPLYLVNYVFKDLMKDRPQREEWEHILTALNKINVVSGSVALLVMLLGLNSPFTPSTQLVVSVVSFLGTSYALKKFYNTGLFAKKGEEGAEPAEDSEFEGEEGGEVNFETMNFSPTDGLDLNFGLQEAQEDEYEEEEEEEYTDNTYVIDSSPINIQSTDEFNRTLLEVYGEGNRNVGREINDRISLLQSFSSYIITNDRNFGKFRVPKERNVEYQNIAYAIFKGLVALKSEFETDDTKMTVLSIKGNPLFYKVEVILPSYFKADMIKRRLDAFEDMLKKSDADKEVSVLVNSYQGRFIFKLMRFDSKTLVSMGDILRFKGDDKGNGTALEQYADQKKGLPILMGLQDNETPYVIDFEKNTSGTIVGGSGSGKSWFTFSLMWNFILANSYDQVQFIIMDAKNASFWKAFARMPHVLGLHYDKDTFLQVLTEVEDERARRQEMLEEYGAEDFRGLRAKMREQGDHEGLKNAPLLVVIMDEITATMEYYKGLDDSKETYNAVRGIMTQITAQGRSAGVRLFTIGQRSIDTSVPKGVMSNSSFKFCMKLDNENDIKPMFGDEAMKEKKADMVGMGIASTFDYKTRTMIKTLTLGGKNDDQMLTLIRVVAFDWLRRAHGNVDLTKPPKGMNLDFSFNRPQLLEKSIREMKEGRILSPMMVNEEYALDLENMGVRTRLAPVELGKDEAFVSDNKIVLQKDIETSFIEDMSKPKFPAFEEPVVMPKLVEKEENNWIEESTKNEKKEIDFLDEPDEVGSSELIEEKGDKEEVKKTTISDFISMDDLISAMPVPAPVVKKEEQVSDVPVDMLEEPIPHEGLEGVNGETPNRSVEVPVGEKEGSIDFSIAFDSSKEIETKKSNLQEILDLEVRKERDNKGGGSEPIFPDWGNLNGESTGVDTKIGDTVGDSDGDTAGDNFRIDSDKGEKAPKMPLHEEKEGNGLDNHQPSDTITEDSFSGTEYADDEDDIFGEEENELSPQENEAVGISVADVAIEEKPVEKTQPQETEKSSSGEETHFVWGDIANEEVKEAVTVPADTEMTHVNKEKQDTGKSESINRKPVGAVTIAYESPKVVRKEEPRETVEQYILTYGEKVDMFTYRMEKAEVKNVYTQKKIDQALGMLLIMEEGAYYTAEK</sequence>
<accession>A0ABD6S792</accession>
<feature type="region of interest" description="Disordered" evidence="4">
    <location>
        <begin position="963"/>
        <end position="1110"/>
    </location>
</feature>
<feature type="region of interest" description="Disordered" evidence="4">
    <location>
        <begin position="1130"/>
        <end position="1150"/>
    </location>
</feature>
<dbReference type="PANTHER" id="PTHR22683:SF1">
    <property type="entry name" value="TYPE VII SECRETION SYSTEM PROTEIN ESSC"/>
    <property type="match status" value="1"/>
</dbReference>
<dbReference type="InterPro" id="IPR050206">
    <property type="entry name" value="FtsK/SpoIIIE/SftA"/>
</dbReference>
<dbReference type="InterPro" id="IPR002543">
    <property type="entry name" value="FtsK_dom"/>
</dbReference>
<feature type="compositionally biased region" description="Polar residues" evidence="4">
    <location>
        <begin position="1036"/>
        <end position="1051"/>
    </location>
</feature>